<keyword evidence="2" id="KW-1185">Reference proteome</keyword>
<sequence>MFNKANMTLLFIVGLIFIGFGDSFLPKPLSTASFQTRTSINSFVIGMFPAWQPKTDPYKRTNDAVEGVK</sequence>
<dbReference type="OrthoDB" id="468366at2"/>
<dbReference type="Proteomes" id="UP000218238">
    <property type="component" value="Unassembled WGS sequence"/>
</dbReference>
<organism evidence="1 2">
    <name type="scientific">Brunnivagina elsteri CCALA 953</name>
    <dbReference type="NCBI Taxonomy" id="987040"/>
    <lineage>
        <taxon>Bacteria</taxon>
        <taxon>Bacillati</taxon>
        <taxon>Cyanobacteriota</taxon>
        <taxon>Cyanophyceae</taxon>
        <taxon>Nostocales</taxon>
        <taxon>Calotrichaceae</taxon>
        <taxon>Brunnivagina</taxon>
    </lineage>
</organism>
<dbReference type="AlphaFoldDB" id="A0A2A2TPQ5"/>
<protein>
    <submittedName>
        <fullName evidence="1">Uncharacterized protein</fullName>
    </submittedName>
</protein>
<name>A0A2A2TPQ5_9CYAN</name>
<proteinExistence type="predicted"/>
<evidence type="ECO:0000313" key="2">
    <source>
        <dbReference type="Proteomes" id="UP000218238"/>
    </source>
</evidence>
<gene>
    <name evidence="1" type="ORF">CK510_01945</name>
</gene>
<comment type="caution">
    <text evidence="1">The sequence shown here is derived from an EMBL/GenBank/DDBJ whole genome shotgun (WGS) entry which is preliminary data.</text>
</comment>
<accession>A0A2A2TPQ5</accession>
<reference evidence="1 2" key="1">
    <citation type="submission" date="2017-08" db="EMBL/GenBank/DDBJ databases">
        <title>Draft genome sequence of filamentous cyanobacterium Calothrix elsteri CCALA 953.</title>
        <authorList>
            <person name="Gagunashvili A.N."/>
            <person name="Elster J."/>
            <person name="Andresson O.S."/>
        </authorList>
    </citation>
    <scope>NUCLEOTIDE SEQUENCE [LARGE SCALE GENOMIC DNA]</scope>
    <source>
        <strain evidence="1 2">CCALA 953</strain>
    </source>
</reference>
<dbReference type="EMBL" id="NTFS01000011">
    <property type="protein sequence ID" value="PAX60430.1"/>
    <property type="molecule type" value="Genomic_DNA"/>
</dbReference>
<evidence type="ECO:0000313" key="1">
    <source>
        <dbReference type="EMBL" id="PAX60430.1"/>
    </source>
</evidence>